<proteinExistence type="predicted"/>
<dbReference type="EMBL" id="BK016244">
    <property type="protein sequence ID" value="DAG04633.1"/>
    <property type="molecule type" value="Genomic_DNA"/>
</dbReference>
<accession>A0A8S5VCY3</accession>
<protein>
    <submittedName>
        <fullName evidence="1">Uncharacterized protein</fullName>
    </submittedName>
</protein>
<reference evidence="1" key="1">
    <citation type="journal article" date="2021" name="Proc. Natl. Acad. Sci. U.S.A.">
        <title>A Catalog of Tens of Thousands of Viruses from Human Metagenomes Reveals Hidden Associations with Chronic Diseases.</title>
        <authorList>
            <person name="Tisza M.J."/>
            <person name="Buck C.B."/>
        </authorList>
    </citation>
    <scope>NUCLEOTIDE SEQUENCE</scope>
    <source>
        <strain evidence="1">CtDXu9</strain>
    </source>
</reference>
<sequence length="63" mass="7356">MKKEEHQFKLAKIAIKRFFKVLALLIALWMVLQHNPTKLVTSINLEEQSIDINCEFASETPEK</sequence>
<organism evidence="1">
    <name type="scientific">Siphoviridae sp. ctDXu9</name>
    <dbReference type="NCBI Taxonomy" id="2825387"/>
    <lineage>
        <taxon>Viruses</taxon>
        <taxon>Duplodnaviria</taxon>
        <taxon>Heunggongvirae</taxon>
        <taxon>Uroviricota</taxon>
        <taxon>Caudoviricetes</taxon>
    </lineage>
</organism>
<name>A0A8S5VCY3_9CAUD</name>
<evidence type="ECO:0000313" key="1">
    <source>
        <dbReference type="EMBL" id="DAG04633.1"/>
    </source>
</evidence>